<dbReference type="Pfam" id="PF09775">
    <property type="entry name" value="Keratin_assoc"/>
    <property type="match status" value="1"/>
</dbReference>
<dbReference type="EMBL" id="GIFK01002141">
    <property type="protein sequence ID" value="NBJ59844.1"/>
    <property type="molecule type" value="Transcribed_RNA"/>
</dbReference>
<evidence type="ECO:0000256" key="6">
    <source>
        <dbReference type="SAM" id="Phobius"/>
    </source>
</evidence>
<comment type="similarity">
    <text evidence="2">Belongs to the KRTCAP2 family.</text>
</comment>
<dbReference type="GO" id="GO:0016020">
    <property type="term" value="C:membrane"/>
    <property type="evidence" value="ECO:0007669"/>
    <property type="project" value="UniProtKB-SubCell"/>
</dbReference>
<evidence type="ECO:0000313" key="7">
    <source>
        <dbReference type="EMBL" id="NBJ59844.1"/>
    </source>
</evidence>
<dbReference type="PANTHER" id="PTHR32001">
    <property type="entry name" value="KERATINOCYTE-ASSOCIATED PROTEIN 2"/>
    <property type="match status" value="1"/>
</dbReference>
<feature type="transmembrane region" description="Helical" evidence="6">
    <location>
        <begin position="38"/>
        <end position="55"/>
    </location>
</feature>
<sequence>MVVPTVLSLVLSSVACVLIFSGMQIYRPFLASTKATTLLGGFIGSWLFILSLTSISNLEALLMGRGFQAKLFPEVAFCLASALIASGMVHRVCATTCVIFSILALYYVNRISQKAHHHTMTSTAEVAHSKKKKK</sequence>
<proteinExistence type="inferred from homology"/>
<keyword evidence="3 6" id="KW-0812">Transmembrane</keyword>
<name>A0A6B2E971_9DIPT</name>
<evidence type="ECO:0000256" key="3">
    <source>
        <dbReference type="ARBA" id="ARBA00022692"/>
    </source>
</evidence>
<reference evidence="7" key="1">
    <citation type="submission" date="2019-10" db="EMBL/GenBank/DDBJ databases">
        <title>Short sand fly seasons in Tbilisi, Georgia, hinder development of host immunity to saliva of the visceral leishmaniasis vector Phlebotomus kandelakii.</title>
        <authorList>
            <person name="Oliveira F."/>
            <person name="Giorgobiani E."/>
            <person name="Guimaraes-Costa A.B."/>
            <person name="Abdeladhim M."/>
            <person name="Oristian J."/>
            <person name="Tskhvaradze L."/>
            <person name="Tsertsvadze N."/>
            <person name="Zakalashvili M."/>
            <person name="Valenzuela J.G."/>
            <person name="Kamhawi S."/>
        </authorList>
    </citation>
    <scope>NUCLEOTIDE SEQUENCE</scope>
    <source>
        <strain evidence="7">Wild-capture in Tbilisi</strain>
        <tissue evidence="7">Salivary glands</tissue>
    </source>
</reference>
<dbReference type="AlphaFoldDB" id="A0A6B2E971"/>
<feature type="transmembrane region" description="Helical" evidence="6">
    <location>
        <begin position="6"/>
        <end position="26"/>
    </location>
</feature>
<evidence type="ECO:0000256" key="4">
    <source>
        <dbReference type="ARBA" id="ARBA00022989"/>
    </source>
</evidence>
<evidence type="ECO:0000256" key="1">
    <source>
        <dbReference type="ARBA" id="ARBA00004141"/>
    </source>
</evidence>
<keyword evidence="5 6" id="KW-0472">Membrane</keyword>
<accession>A0A6B2E971</accession>
<keyword evidence="4 6" id="KW-1133">Transmembrane helix</keyword>
<evidence type="ECO:0000256" key="5">
    <source>
        <dbReference type="ARBA" id="ARBA00023136"/>
    </source>
</evidence>
<evidence type="ECO:0000256" key="2">
    <source>
        <dbReference type="ARBA" id="ARBA00007279"/>
    </source>
</evidence>
<dbReference type="InterPro" id="IPR018614">
    <property type="entry name" value="KRTCAP2"/>
</dbReference>
<protein>
    <submittedName>
        <fullName evidence="7">Putative conserved secreted protein</fullName>
    </submittedName>
</protein>
<organism evidence="7">
    <name type="scientific">Phlebotomus kandelakii</name>
    <dbReference type="NCBI Taxonomy" id="1109342"/>
    <lineage>
        <taxon>Eukaryota</taxon>
        <taxon>Metazoa</taxon>
        <taxon>Ecdysozoa</taxon>
        <taxon>Arthropoda</taxon>
        <taxon>Hexapoda</taxon>
        <taxon>Insecta</taxon>
        <taxon>Pterygota</taxon>
        <taxon>Neoptera</taxon>
        <taxon>Endopterygota</taxon>
        <taxon>Diptera</taxon>
        <taxon>Nematocera</taxon>
        <taxon>Psychodoidea</taxon>
        <taxon>Psychodidae</taxon>
        <taxon>Phlebotomus</taxon>
        <taxon>Larroussius</taxon>
    </lineage>
</organism>
<comment type="subcellular location">
    <subcellularLocation>
        <location evidence="1">Membrane</location>
        <topology evidence="1">Multi-pass membrane protein</topology>
    </subcellularLocation>
</comment>
<feature type="transmembrane region" description="Helical" evidence="6">
    <location>
        <begin position="75"/>
        <end position="108"/>
    </location>
</feature>
<dbReference type="PANTHER" id="PTHR32001:SF1">
    <property type="entry name" value="KERATINOCYTE-ASSOCIATED PROTEIN 2"/>
    <property type="match status" value="1"/>
</dbReference>